<evidence type="ECO:0000313" key="2">
    <source>
        <dbReference type="EMBL" id="RYU96123.1"/>
    </source>
</evidence>
<sequence>MKTNLLSLMLLSAIAYACQTANSSPTGFNDLETEKKEIMAVIQTETDCFFKRDYNCWQNQFSHSDYAYQAWSNADGTFDASVGWENINKNLGKFIKENPTEKEEAGNSHPVVKRENIRYKFYGNNAAHLTWDQYNSDRDQKYFLQSKEVRLMEKINGQWKIVNVSAFWNYKNKIPLAQNQ</sequence>
<dbReference type="Gene3D" id="3.10.450.50">
    <property type="match status" value="1"/>
</dbReference>
<gene>
    <name evidence="2" type="ORF">EWM59_07895</name>
</gene>
<dbReference type="OrthoDB" id="8432779at2"/>
<keyword evidence="1" id="KW-0732">Signal</keyword>
<dbReference type="RefSeq" id="WP_130020414.1">
    <property type="nucleotide sequence ID" value="NZ_SEWF01000009.1"/>
</dbReference>
<reference evidence="2 3" key="1">
    <citation type="submission" date="2019-02" db="EMBL/GenBank/DDBJ databases">
        <title>Bacterial novel species Emticicia sp. 17J42-9 isolated from soil.</title>
        <authorList>
            <person name="Jung H.-Y."/>
        </authorList>
    </citation>
    <scope>NUCLEOTIDE SEQUENCE [LARGE SCALE GENOMIC DNA]</scope>
    <source>
        <strain evidence="2 3">17J42-9</strain>
    </source>
</reference>
<dbReference type="Proteomes" id="UP000293162">
    <property type="component" value="Unassembled WGS sequence"/>
</dbReference>
<name>A0A4Q5M2P4_9BACT</name>
<accession>A0A4Q5M2P4</accession>
<dbReference type="PROSITE" id="PS51257">
    <property type="entry name" value="PROKAR_LIPOPROTEIN"/>
    <property type="match status" value="1"/>
</dbReference>
<dbReference type="InterPro" id="IPR032710">
    <property type="entry name" value="NTF2-like_dom_sf"/>
</dbReference>
<comment type="caution">
    <text evidence="2">The sequence shown here is derived from an EMBL/GenBank/DDBJ whole genome shotgun (WGS) entry which is preliminary data.</text>
</comment>
<feature type="signal peptide" evidence="1">
    <location>
        <begin position="1"/>
        <end position="17"/>
    </location>
</feature>
<keyword evidence="3" id="KW-1185">Reference proteome</keyword>
<evidence type="ECO:0008006" key="4">
    <source>
        <dbReference type="Google" id="ProtNLM"/>
    </source>
</evidence>
<dbReference type="EMBL" id="SEWF01000009">
    <property type="protein sequence ID" value="RYU96123.1"/>
    <property type="molecule type" value="Genomic_DNA"/>
</dbReference>
<evidence type="ECO:0000256" key="1">
    <source>
        <dbReference type="SAM" id="SignalP"/>
    </source>
</evidence>
<evidence type="ECO:0000313" key="3">
    <source>
        <dbReference type="Proteomes" id="UP000293162"/>
    </source>
</evidence>
<dbReference type="AlphaFoldDB" id="A0A4Q5M2P4"/>
<organism evidence="2 3">
    <name type="scientific">Emticicia agri</name>
    <dbReference type="NCBI Taxonomy" id="2492393"/>
    <lineage>
        <taxon>Bacteria</taxon>
        <taxon>Pseudomonadati</taxon>
        <taxon>Bacteroidota</taxon>
        <taxon>Cytophagia</taxon>
        <taxon>Cytophagales</taxon>
        <taxon>Leadbetterellaceae</taxon>
        <taxon>Emticicia</taxon>
    </lineage>
</organism>
<feature type="chain" id="PRO_5020799037" description="Calcium/calmodulin-dependent protein kinase II association-domain domain-containing protein" evidence="1">
    <location>
        <begin position="18"/>
        <end position="180"/>
    </location>
</feature>
<dbReference type="SUPFAM" id="SSF54427">
    <property type="entry name" value="NTF2-like"/>
    <property type="match status" value="1"/>
</dbReference>
<proteinExistence type="predicted"/>
<protein>
    <recommendedName>
        <fullName evidence="4">Calcium/calmodulin-dependent protein kinase II association-domain domain-containing protein</fullName>
    </recommendedName>
</protein>